<evidence type="ECO:0000256" key="1">
    <source>
        <dbReference type="SAM" id="MobiDB-lite"/>
    </source>
</evidence>
<dbReference type="AlphaFoldDB" id="A0A221VY39"/>
<evidence type="ECO:0000313" key="3">
    <source>
        <dbReference type="Proteomes" id="UP000204221"/>
    </source>
</evidence>
<proteinExistence type="predicted"/>
<dbReference type="EMBL" id="CP022521">
    <property type="protein sequence ID" value="ASO18479.1"/>
    <property type="molecule type" value="Genomic_DNA"/>
</dbReference>
<sequence>MRLGCGVAVRRWGGCGVAGQFKSTSSMRSCAVPMPHSPTPSPPPSTPTRKAIDDGTTTFDTATTGSTQPAVDSARHCALAATDELHAARTALLAAQRVFDAYCHQIAGHGITDDTTISNQPTRHPEPPPHGTARPTDRPDTPAERYAAEIGGLQRGGAKISPDRVVRVARHQHGHLVWLEEGHVDRSGKAHR</sequence>
<gene>
    <name evidence="2" type="ORF">AHOG_04115</name>
</gene>
<evidence type="ECO:0000313" key="2">
    <source>
        <dbReference type="EMBL" id="ASO18479.1"/>
    </source>
</evidence>
<keyword evidence="3" id="KW-1185">Reference proteome</keyword>
<feature type="region of interest" description="Disordered" evidence="1">
    <location>
        <begin position="28"/>
        <end position="68"/>
    </location>
</feature>
<accession>A0A221VY39</accession>
<protein>
    <submittedName>
        <fullName evidence="2">Uncharacterized protein</fullName>
    </submittedName>
</protein>
<dbReference type="Proteomes" id="UP000204221">
    <property type="component" value="Chromosome"/>
</dbReference>
<feature type="region of interest" description="Disordered" evidence="1">
    <location>
        <begin position="111"/>
        <end position="142"/>
    </location>
</feature>
<dbReference type="KEGG" id="ahg:AHOG_04115"/>
<reference evidence="2 3" key="1">
    <citation type="submission" date="2017-07" db="EMBL/GenBank/DDBJ databases">
        <title>Complete genome sequence of Actinoalloteichus hoggarensis DSM 45943, type strain of Actinoalloteichus hoggarensis.</title>
        <authorList>
            <person name="Ruckert C."/>
            <person name="Nouioui I."/>
            <person name="Willmese J."/>
            <person name="van Wezel G."/>
            <person name="Klenk H.-P."/>
            <person name="Kalinowski J."/>
            <person name="Zotchev S.B."/>
        </authorList>
    </citation>
    <scope>NUCLEOTIDE SEQUENCE [LARGE SCALE GENOMIC DNA]</scope>
    <source>
        <strain evidence="2 3">DSM 45943</strain>
    </source>
</reference>
<name>A0A221VY39_9PSEU</name>
<organism evidence="2 3">
    <name type="scientific">Actinoalloteichus hoggarensis</name>
    <dbReference type="NCBI Taxonomy" id="1470176"/>
    <lineage>
        <taxon>Bacteria</taxon>
        <taxon>Bacillati</taxon>
        <taxon>Actinomycetota</taxon>
        <taxon>Actinomycetes</taxon>
        <taxon>Pseudonocardiales</taxon>
        <taxon>Pseudonocardiaceae</taxon>
        <taxon>Actinoalloteichus</taxon>
    </lineage>
</organism>
<feature type="compositionally biased region" description="Low complexity" evidence="1">
    <location>
        <begin position="54"/>
        <end position="67"/>
    </location>
</feature>
<feature type="compositionally biased region" description="Pro residues" evidence="1">
    <location>
        <begin position="35"/>
        <end position="46"/>
    </location>
</feature>
<feature type="compositionally biased region" description="Polar residues" evidence="1">
    <location>
        <begin position="113"/>
        <end position="122"/>
    </location>
</feature>